<name>A0A1L7X4L2_9HELO</name>
<organism evidence="2 3">
    <name type="scientific">Phialocephala subalpina</name>
    <dbReference type="NCBI Taxonomy" id="576137"/>
    <lineage>
        <taxon>Eukaryota</taxon>
        <taxon>Fungi</taxon>
        <taxon>Dikarya</taxon>
        <taxon>Ascomycota</taxon>
        <taxon>Pezizomycotina</taxon>
        <taxon>Leotiomycetes</taxon>
        <taxon>Helotiales</taxon>
        <taxon>Mollisiaceae</taxon>
        <taxon>Phialocephala</taxon>
        <taxon>Phialocephala fortinii species complex</taxon>
    </lineage>
</organism>
<accession>A0A1L7X4L2</accession>
<evidence type="ECO:0000313" key="2">
    <source>
        <dbReference type="EMBL" id="CZR59954.1"/>
    </source>
</evidence>
<dbReference type="EMBL" id="FJOG01000015">
    <property type="protein sequence ID" value="CZR59954.1"/>
    <property type="molecule type" value="Genomic_DNA"/>
</dbReference>
<evidence type="ECO:0000256" key="1">
    <source>
        <dbReference type="SAM" id="MobiDB-lite"/>
    </source>
</evidence>
<protein>
    <submittedName>
        <fullName evidence="2">Uncharacterized protein</fullName>
    </submittedName>
</protein>
<keyword evidence="3" id="KW-1185">Reference proteome</keyword>
<dbReference type="AlphaFoldDB" id="A0A1L7X4L2"/>
<dbReference type="Proteomes" id="UP000184330">
    <property type="component" value="Unassembled WGS sequence"/>
</dbReference>
<gene>
    <name evidence="2" type="ORF">PAC_09849</name>
</gene>
<proteinExistence type="predicted"/>
<feature type="region of interest" description="Disordered" evidence="1">
    <location>
        <begin position="87"/>
        <end position="113"/>
    </location>
</feature>
<reference evidence="2 3" key="1">
    <citation type="submission" date="2016-03" db="EMBL/GenBank/DDBJ databases">
        <authorList>
            <person name="Ploux O."/>
        </authorList>
    </citation>
    <scope>NUCLEOTIDE SEQUENCE [LARGE SCALE GENOMIC DNA]</scope>
    <source>
        <strain evidence="2 3">UAMH 11012</strain>
    </source>
</reference>
<dbReference type="OrthoDB" id="3550724at2759"/>
<feature type="compositionally biased region" description="Acidic residues" evidence="1">
    <location>
        <begin position="92"/>
        <end position="109"/>
    </location>
</feature>
<feature type="region of interest" description="Disordered" evidence="1">
    <location>
        <begin position="1"/>
        <end position="20"/>
    </location>
</feature>
<sequence>MLHTGTSSTSNLSLDSSSSSEQEGLISTCLPIPASLMGVSECRAKTALESTVKLTEAGPQFLVFLERYGWQVETRWAVFLKHQQDTGTIKEGEEDEQEDTAEEVDEEDGEVKMGGKEEERIVFEFMIGNYCVKKFLEDAERDLTSFKSLAAFPSTPAIKVKEKFKVKVKERFRRKEKVEKKKEVTEAVPAPRKMFGEIEKAPTIAVEKDSWVKGILWYHGLRFGAESEAVEQDLVTGSDETAKIKSKSKGRSCMNSVNVGMKKVGSSMGHWFRRLRCGGDFQSLDD</sequence>
<evidence type="ECO:0000313" key="3">
    <source>
        <dbReference type="Proteomes" id="UP000184330"/>
    </source>
</evidence>